<sequence length="169" mass="18260">MKRPGRRTLLRLARDAAILLAVYAGVSLWQTRHLASGAAPALAAVATDGAAVSLDALHGRPVLVMFWATWCPICRTELGTLQSVSRDWSVVTIALDSGDAAKLRAFMRQHGLNFKVIVDPTGELFRRWGVVAVPAGFVLGPSGRIAFRLVGLTSSWGLRARLWLARAGF</sequence>
<dbReference type="PANTHER" id="PTHR42852:SF17">
    <property type="entry name" value="THIOREDOXIN-LIKE PROTEIN HI_1115"/>
    <property type="match status" value="1"/>
</dbReference>
<dbReference type="CDD" id="cd03011">
    <property type="entry name" value="TlpA_like_ScsD_MtbDsbE"/>
    <property type="match status" value="1"/>
</dbReference>
<feature type="domain" description="Thioredoxin" evidence="1">
    <location>
        <begin position="33"/>
        <end position="167"/>
    </location>
</feature>
<dbReference type="GO" id="GO:0016209">
    <property type="term" value="F:antioxidant activity"/>
    <property type="evidence" value="ECO:0007669"/>
    <property type="project" value="InterPro"/>
</dbReference>
<dbReference type="InterPro" id="IPR013766">
    <property type="entry name" value="Thioredoxin_domain"/>
</dbReference>
<name>A0A1D8KBC2_9GAMM</name>
<dbReference type="InterPro" id="IPR036249">
    <property type="entry name" value="Thioredoxin-like_sf"/>
</dbReference>
<dbReference type="SUPFAM" id="SSF52833">
    <property type="entry name" value="Thioredoxin-like"/>
    <property type="match status" value="1"/>
</dbReference>
<accession>A0A1D8KBC2</accession>
<dbReference type="AlphaFoldDB" id="A0A1D8KBC2"/>
<dbReference type="GO" id="GO:0016491">
    <property type="term" value="F:oxidoreductase activity"/>
    <property type="evidence" value="ECO:0007669"/>
    <property type="project" value="InterPro"/>
</dbReference>
<proteinExistence type="predicted"/>
<dbReference type="Pfam" id="PF00578">
    <property type="entry name" value="AhpC-TSA"/>
    <property type="match status" value="1"/>
</dbReference>
<keyword evidence="3" id="KW-1185">Reference proteome</keyword>
<gene>
    <name evidence="2" type="ORF">BJI67_15395</name>
</gene>
<dbReference type="KEGG" id="aaeo:BJI67_15395"/>
<evidence type="ECO:0000259" key="1">
    <source>
        <dbReference type="PROSITE" id="PS51352"/>
    </source>
</evidence>
<protein>
    <recommendedName>
        <fullName evidence="1">Thioredoxin domain-containing protein</fullName>
    </recommendedName>
</protein>
<reference evidence="2 3" key="1">
    <citation type="submission" date="2016-09" db="EMBL/GenBank/DDBJ databases">
        <title>Acidihalobacter prosperus V6 (DSM14174).</title>
        <authorList>
            <person name="Khaleque H.N."/>
            <person name="Ramsay J.P."/>
            <person name="Murphy R.J.T."/>
            <person name="Kaksonen A.H."/>
            <person name="Boxall N.J."/>
            <person name="Watkin E.L.J."/>
        </authorList>
    </citation>
    <scope>NUCLEOTIDE SEQUENCE [LARGE SCALE GENOMIC DNA]</scope>
    <source>
        <strain evidence="2 3">V6</strain>
    </source>
</reference>
<evidence type="ECO:0000313" key="3">
    <source>
        <dbReference type="Proteomes" id="UP000095342"/>
    </source>
</evidence>
<dbReference type="Proteomes" id="UP000095342">
    <property type="component" value="Chromosome"/>
</dbReference>
<dbReference type="InterPro" id="IPR050553">
    <property type="entry name" value="Thioredoxin_ResA/DsbE_sf"/>
</dbReference>
<dbReference type="EMBL" id="CP017448">
    <property type="protein sequence ID" value="AOV18262.1"/>
    <property type="molecule type" value="Genomic_DNA"/>
</dbReference>
<dbReference type="PANTHER" id="PTHR42852">
    <property type="entry name" value="THIOL:DISULFIDE INTERCHANGE PROTEIN DSBE"/>
    <property type="match status" value="1"/>
</dbReference>
<dbReference type="PROSITE" id="PS51352">
    <property type="entry name" value="THIOREDOXIN_2"/>
    <property type="match status" value="1"/>
</dbReference>
<dbReference type="RefSeq" id="WP_070073792.1">
    <property type="nucleotide sequence ID" value="NZ_CP017448.1"/>
</dbReference>
<dbReference type="Gene3D" id="3.40.30.10">
    <property type="entry name" value="Glutaredoxin"/>
    <property type="match status" value="1"/>
</dbReference>
<organism evidence="2 3">
    <name type="scientific">Acidihalobacter aeolianus</name>
    <dbReference type="NCBI Taxonomy" id="2792603"/>
    <lineage>
        <taxon>Bacteria</taxon>
        <taxon>Pseudomonadati</taxon>
        <taxon>Pseudomonadota</taxon>
        <taxon>Gammaproteobacteria</taxon>
        <taxon>Chromatiales</taxon>
        <taxon>Ectothiorhodospiraceae</taxon>
        <taxon>Acidihalobacter</taxon>
    </lineage>
</organism>
<evidence type="ECO:0000313" key="2">
    <source>
        <dbReference type="EMBL" id="AOV18262.1"/>
    </source>
</evidence>
<dbReference type="InterPro" id="IPR000866">
    <property type="entry name" value="AhpC/TSA"/>
</dbReference>